<dbReference type="GO" id="GO:0005737">
    <property type="term" value="C:cytoplasm"/>
    <property type="evidence" value="ECO:0007669"/>
    <property type="project" value="InterPro"/>
</dbReference>
<dbReference type="Pfam" id="PF00514">
    <property type="entry name" value="Arm"/>
    <property type="match status" value="7"/>
</dbReference>
<evidence type="ECO:0000313" key="9">
    <source>
        <dbReference type="EMBL" id="KAI3951733.1"/>
    </source>
</evidence>
<evidence type="ECO:0000259" key="8">
    <source>
        <dbReference type="PROSITE" id="PS51214"/>
    </source>
</evidence>
<dbReference type="SUPFAM" id="SSF48371">
    <property type="entry name" value="ARM repeat"/>
    <property type="match status" value="1"/>
</dbReference>
<proteinExistence type="inferred from homology"/>
<comment type="caution">
    <text evidence="9">The sequence shown here is derived from an EMBL/GenBank/DDBJ whole genome shotgun (WGS) entry which is preliminary data.</text>
</comment>
<dbReference type="Proteomes" id="UP001202328">
    <property type="component" value="Unassembled WGS sequence"/>
</dbReference>
<dbReference type="PROSITE" id="PS51214">
    <property type="entry name" value="IBB"/>
    <property type="match status" value="1"/>
</dbReference>
<dbReference type="SMART" id="SM00185">
    <property type="entry name" value="ARM"/>
    <property type="match status" value="8"/>
</dbReference>
<dbReference type="InterPro" id="IPR016024">
    <property type="entry name" value="ARM-type_fold"/>
</dbReference>
<evidence type="ECO:0000256" key="3">
    <source>
        <dbReference type="ARBA" id="ARBA00022737"/>
    </source>
</evidence>
<keyword evidence="2 5" id="KW-0813">Transport</keyword>
<feature type="repeat" description="ARM" evidence="6">
    <location>
        <begin position="140"/>
        <end position="183"/>
    </location>
</feature>
<accession>A0AAD4TAJ7</accession>
<organism evidence="9 10">
    <name type="scientific">Papaver atlanticum</name>
    <dbReference type="NCBI Taxonomy" id="357466"/>
    <lineage>
        <taxon>Eukaryota</taxon>
        <taxon>Viridiplantae</taxon>
        <taxon>Streptophyta</taxon>
        <taxon>Embryophyta</taxon>
        <taxon>Tracheophyta</taxon>
        <taxon>Spermatophyta</taxon>
        <taxon>Magnoliopsida</taxon>
        <taxon>Ranunculales</taxon>
        <taxon>Papaveraceae</taxon>
        <taxon>Papaveroideae</taxon>
        <taxon>Papaver</taxon>
    </lineage>
</organism>
<feature type="compositionally biased region" description="Basic and acidic residues" evidence="7">
    <location>
        <begin position="32"/>
        <end position="55"/>
    </location>
</feature>
<evidence type="ECO:0000256" key="5">
    <source>
        <dbReference type="PIRNR" id="PIRNR005673"/>
    </source>
</evidence>
<dbReference type="InterPro" id="IPR036975">
    <property type="entry name" value="Importin-a_IBB_sf"/>
</dbReference>
<dbReference type="EMBL" id="JAJJMB010002379">
    <property type="protein sequence ID" value="KAI3951733.1"/>
    <property type="molecule type" value="Genomic_DNA"/>
</dbReference>
<reference evidence="9" key="1">
    <citation type="submission" date="2022-04" db="EMBL/GenBank/DDBJ databases">
        <title>A functionally conserved STORR gene fusion in Papaver species that diverged 16.8 million years ago.</title>
        <authorList>
            <person name="Catania T."/>
        </authorList>
    </citation>
    <scope>NUCLEOTIDE SEQUENCE</scope>
    <source>
        <strain evidence="9">S-188037</strain>
    </source>
</reference>
<dbReference type="GO" id="GO:0005634">
    <property type="term" value="C:nucleus"/>
    <property type="evidence" value="ECO:0007669"/>
    <property type="project" value="UniProtKB-ARBA"/>
</dbReference>
<dbReference type="InterPro" id="IPR000225">
    <property type="entry name" value="Armadillo"/>
</dbReference>
<name>A0AAD4TAJ7_9MAGN</name>
<dbReference type="GO" id="GO:0061608">
    <property type="term" value="F:nuclear import signal receptor activity"/>
    <property type="evidence" value="ECO:0007669"/>
    <property type="project" value="InterPro"/>
</dbReference>
<dbReference type="InterPro" id="IPR032413">
    <property type="entry name" value="Arm_3"/>
</dbReference>
<dbReference type="GO" id="GO:0006606">
    <property type="term" value="P:protein import into nucleus"/>
    <property type="evidence" value="ECO:0007669"/>
    <property type="project" value="InterPro"/>
</dbReference>
<protein>
    <recommendedName>
        <fullName evidence="5">Importin subunit alpha</fullName>
    </recommendedName>
</protein>
<evidence type="ECO:0000256" key="1">
    <source>
        <dbReference type="ARBA" id="ARBA00010394"/>
    </source>
</evidence>
<feature type="region of interest" description="Disordered" evidence="7">
    <location>
        <begin position="1"/>
        <end position="62"/>
    </location>
</feature>
<evidence type="ECO:0000313" key="10">
    <source>
        <dbReference type="Proteomes" id="UP001202328"/>
    </source>
</evidence>
<dbReference type="Gene3D" id="1.25.10.10">
    <property type="entry name" value="Leucine-rich Repeat Variant"/>
    <property type="match status" value="1"/>
</dbReference>
<dbReference type="PROSITE" id="PS50176">
    <property type="entry name" value="ARM_REPEAT"/>
    <property type="match status" value="2"/>
</dbReference>
<gene>
    <name evidence="9" type="ORF">MKW98_013791</name>
</gene>
<feature type="domain" description="IBB" evidence="8">
    <location>
        <begin position="5"/>
        <end position="67"/>
    </location>
</feature>
<comment type="similarity">
    <text evidence="1 5">Belongs to the importin alpha family.</text>
</comment>
<dbReference type="Pfam" id="PF01749">
    <property type="entry name" value="IBB"/>
    <property type="match status" value="1"/>
</dbReference>
<dbReference type="FunFam" id="1.20.5.690:FF:000002">
    <property type="entry name" value="Importin subunit alpha"/>
    <property type="match status" value="1"/>
</dbReference>
<dbReference type="FunFam" id="1.25.10.10:FF:000009">
    <property type="entry name" value="Importin subunit alpha"/>
    <property type="match status" value="1"/>
</dbReference>
<dbReference type="Gene3D" id="1.20.5.690">
    <property type="entry name" value="Importin-alpha, importin-beta-binding domain"/>
    <property type="match status" value="1"/>
</dbReference>
<dbReference type="PIRSF" id="PIRSF005673">
    <property type="entry name" value="Importin_alpha"/>
    <property type="match status" value="1"/>
</dbReference>
<evidence type="ECO:0000256" key="6">
    <source>
        <dbReference type="PROSITE-ProRule" id="PRU00259"/>
    </source>
</evidence>
<keyword evidence="3" id="KW-0677">Repeat</keyword>
<feature type="repeat" description="ARM" evidence="6">
    <location>
        <begin position="183"/>
        <end position="211"/>
    </location>
</feature>
<evidence type="ECO:0000256" key="2">
    <source>
        <dbReference type="ARBA" id="ARBA00022448"/>
    </source>
</evidence>
<sequence>MSLRPPTTAVGSGAGRREMMRKKSYKSAVDVEGGRRRREDNMVEIRKRKREDNLNKKRREQQPSLLTTFSYSGFRSDGNQQQDEQGCAITDRANQLVKIWTMIEDIWSDCPEAQLESTTAYRRLLSLECDPPIDEVVRAGVVPRFVEFLARHDMPQLQFEAAWALTNVASGTSEHTLTLINHGAVPLLVKILSSGSADVCEQAVWALGNVAGDSTSCRDFVLSHDPLLPLLSQFEKLSKLSMWRTATWTLSNLCRGEPAVPFEQVKLVLPALRHLIHSTDEEILTSACRTLSYISNDTDDKIQAVIDAGVCPRLVDLLLHPSPTVYTPSLRTIGNIVTGDDEQTQVVIDNQVLSCFHQLLTQNYGKNIKRETCWAISNITAGNVGQIQAVIEANIIGPVVHLLRHEEFEIKKEAAWAITNASTGAVHEQIRYLVEQGCINPLCDLLTCTDSRIVMVCMKGLDNILRAGESDNELGKTNGHNIYAEKIDDCGGLDKIEALQNHGNKDIYDMSVCILETYWSKDEEDDVQR</sequence>
<dbReference type="Pfam" id="PF16186">
    <property type="entry name" value="Arm_3"/>
    <property type="match status" value="1"/>
</dbReference>
<evidence type="ECO:0000256" key="4">
    <source>
        <dbReference type="ARBA" id="ARBA00022927"/>
    </source>
</evidence>
<dbReference type="InterPro" id="IPR011989">
    <property type="entry name" value="ARM-like"/>
</dbReference>
<dbReference type="InterPro" id="IPR024931">
    <property type="entry name" value="Importin_alpha"/>
</dbReference>
<dbReference type="InterPro" id="IPR002652">
    <property type="entry name" value="Importin-a_IBB"/>
</dbReference>
<keyword evidence="10" id="KW-1185">Reference proteome</keyword>
<evidence type="ECO:0000256" key="7">
    <source>
        <dbReference type="SAM" id="MobiDB-lite"/>
    </source>
</evidence>
<dbReference type="PANTHER" id="PTHR23316">
    <property type="entry name" value="IMPORTIN ALPHA"/>
    <property type="match status" value="1"/>
</dbReference>
<dbReference type="AlphaFoldDB" id="A0AAD4TAJ7"/>
<keyword evidence="4 5" id="KW-0653">Protein transport</keyword>